<evidence type="ECO:0000313" key="2">
    <source>
        <dbReference type="EMBL" id="CAB4171873.1"/>
    </source>
</evidence>
<name>A0A6J5PK17_9CAUD</name>
<sequence>MKITDMSPSVTPFKVGRSGKASSWSFVDDIDDMGRVRRVYHYTTLMCEYDGESEDGWHLGVVSVGHGSVSDQKAMNQLLALNGSDVRLKRDKGNPRYVNTRTNAVLATR</sequence>
<reference evidence="2" key="1">
    <citation type="submission" date="2020-05" db="EMBL/GenBank/DDBJ databases">
        <authorList>
            <person name="Chiriac C."/>
            <person name="Salcher M."/>
            <person name="Ghai R."/>
            <person name="Kavagutti S V."/>
        </authorList>
    </citation>
    <scope>NUCLEOTIDE SEQUENCE</scope>
</reference>
<dbReference type="EMBL" id="LR796877">
    <property type="protein sequence ID" value="CAB4171873.1"/>
    <property type="molecule type" value="Genomic_DNA"/>
</dbReference>
<feature type="compositionally biased region" description="Polar residues" evidence="1">
    <location>
        <begin position="1"/>
        <end position="10"/>
    </location>
</feature>
<proteinExistence type="predicted"/>
<evidence type="ECO:0000256" key="1">
    <source>
        <dbReference type="SAM" id="MobiDB-lite"/>
    </source>
</evidence>
<feature type="region of interest" description="Disordered" evidence="1">
    <location>
        <begin position="1"/>
        <end position="20"/>
    </location>
</feature>
<gene>
    <name evidence="2" type="ORF">UFOVP923_33</name>
</gene>
<organism evidence="2">
    <name type="scientific">uncultured Caudovirales phage</name>
    <dbReference type="NCBI Taxonomy" id="2100421"/>
    <lineage>
        <taxon>Viruses</taxon>
        <taxon>Duplodnaviria</taxon>
        <taxon>Heunggongvirae</taxon>
        <taxon>Uroviricota</taxon>
        <taxon>Caudoviricetes</taxon>
        <taxon>Peduoviridae</taxon>
        <taxon>Maltschvirus</taxon>
        <taxon>Maltschvirus maltsch</taxon>
    </lineage>
</organism>
<accession>A0A6J5PK17</accession>
<protein>
    <submittedName>
        <fullName evidence="2">Uncharacterized protein</fullName>
    </submittedName>
</protein>